<dbReference type="AlphaFoldDB" id="A0A8S1YCH6"/>
<dbReference type="Proteomes" id="UP000689195">
    <property type="component" value="Unassembled WGS sequence"/>
</dbReference>
<keyword evidence="2" id="KW-1185">Reference proteome</keyword>
<proteinExistence type="predicted"/>
<sequence length="63" mass="7602">MHIRVWMKSSIFGLYGRSQGFLNMDQKEFVCDSFTFKNRAKIQRENKIQRTITDSLFMRSHIK</sequence>
<reference evidence="1" key="1">
    <citation type="submission" date="2021-01" db="EMBL/GenBank/DDBJ databases">
        <authorList>
            <consortium name="Genoscope - CEA"/>
            <person name="William W."/>
        </authorList>
    </citation>
    <scope>NUCLEOTIDE SEQUENCE</scope>
</reference>
<dbReference type="EMBL" id="CAJJDO010000167">
    <property type="protein sequence ID" value="CAD8212176.1"/>
    <property type="molecule type" value="Genomic_DNA"/>
</dbReference>
<comment type="caution">
    <text evidence="1">The sequence shown here is derived from an EMBL/GenBank/DDBJ whole genome shotgun (WGS) entry which is preliminary data.</text>
</comment>
<name>A0A8S1YCH6_9CILI</name>
<evidence type="ECO:0000313" key="2">
    <source>
        <dbReference type="Proteomes" id="UP000689195"/>
    </source>
</evidence>
<protein>
    <submittedName>
        <fullName evidence="1">Uncharacterized protein</fullName>
    </submittedName>
</protein>
<accession>A0A8S1YCH6</accession>
<gene>
    <name evidence="1" type="ORF">PPENT_87.1.T1670011</name>
</gene>
<organism evidence="1 2">
    <name type="scientific">Paramecium pentaurelia</name>
    <dbReference type="NCBI Taxonomy" id="43138"/>
    <lineage>
        <taxon>Eukaryota</taxon>
        <taxon>Sar</taxon>
        <taxon>Alveolata</taxon>
        <taxon>Ciliophora</taxon>
        <taxon>Intramacronucleata</taxon>
        <taxon>Oligohymenophorea</taxon>
        <taxon>Peniculida</taxon>
        <taxon>Parameciidae</taxon>
        <taxon>Paramecium</taxon>
    </lineage>
</organism>
<evidence type="ECO:0000313" key="1">
    <source>
        <dbReference type="EMBL" id="CAD8212176.1"/>
    </source>
</evidence>